<evidence type="ECO:0000256" key="10">
    <source>
        <dbReference type="PROSITE-ProRule" id="PRU01360"/>
    </source>
</evidence>
<evidence type="ECO:0000313" key="15">
    <source>
        <dbReference type="EMBL" id="KAB2810278.1"/>
    </source>
</evidence>
<evidence type="ECO:0000256" key="7">
    <source>
        <dbReference type="ARBA" id="ARBA00023136"/>
    </source>
</evidence>
<dbReference type="InterPro" id="IPR039426">
    <property type="entry name" value="TonB-dep_rcpt-like"/>
</dbReference>
<dbReference type="SUPFAM" id="SSF49464">
    <property type="entry name" value="Carboxypeptidase regulatory domain-like"/>
    <property type="match status" value="1"/>
</dbReference>
<keyword evidence="9 10" id="KW-0998">Cell outer membrane</keyword>
<evidence type="ECO:0000256" key="1">
    <source>
        <dbReference type="ARBA" id="ARBA00004571"/>
    </source>
</evidence>
<sequence length="940" mass="102123">MKSNATLFSVLLLMLFSFTGFAQQTVSGIVKSAETGEPLPSVLVTEKGTDNAVSTNIDGAFDITVSSNATLVFKLFGSSEKEVAVGNNDFLVVELEPNTSELDEVVVTGQGIGINKRRISTTIQSIDSKEIERVPSVQLDQLIQSKLPNAQIRLSSGQPGTASIIRSRGPVSALINTTPVIFIDGVRVDNLNSNPELGIATGGAQSSAIADIPMESIDRIEYIPGGAATTLYGADAANGVLQIFTKRGNGGENNVNFEVQLGAISGTRDFLRFQRTGDILYEPGFMQQYRLGFGGGTRNFNYQFSGSLYQDDSFNDLNTQVRRNMRLSIFSQVTTRLSYSGSVAYSNLEFNRDYNANTAFARFGNLEGGQYGDLDAYTQAETDALQEQLQLEGELTDITEKINRFQFSNNFRYNFSSNLAASFDLGLDYRNSVQREVATNAMQIAKGFFPDGTTDQGYIIDSDRNFAVVSGNLNLQHNATAGDFSFVTLVGGQFFREQDIQQAITALQVTDGSISINNSASQQAEDFYSVLTSYGVYVNENLGYKDKLFLDLGLRLDGNSAFGESVGLIPLPKVGGSYILSEEEFFRNTFDQKTWSTFKLRANYGEASVFPRAFANELTFAAAPYLGGSTFDFQNPGNDELQSEIAKTWEVGADMGFWDNRVRAGVTYYNTTTEGALFTPPANPSSGQRSQLQNVGEISNKGWEVNLGVDVLRSEMHRLTANVSYNYNENLVVSTGGTPEFAVGGFTFLGAFVKEGQPLGYLRGTKGTVNDDGTVDFEQNAFLGTTFAPTFGTFSLVYTYNNKLTVSMAGDYQYGGQGVNVDDVLRYFGGINDEGRIPDEALAEAGSFFDLAGYWVEDANYVKIRNIAVSYDLSGMFDGRLERSSIGISLINPLNFVSSSFDPDVTGAGIDAQGGFGGGGFAFGTESAPRMYVLTLKFGL</sequence>
<dbReference type="Pfam" id="PF00593">
    <property type="entry name" value="TonB_dep_Rec_b-barrel"/>
    <property type="match status" value="1"/>
</dbReference>
<dbReference type="EMBL" id="WBVO01000004">
    <property type="protein sequence ID" value="KAB2810278.1"/>
    <property type="molecule type" value="Genomic_DNA"/>
</dbReference>
<dbReference type="Gene3D" id="2.40.170.20">
    <property type="entry name" value="TonB-dependent receptor, beta-barrel domain"/>
    <property type="match status" value="1"/>
</dbReference>
<accession>A0A6N6RIS5</accession>
<keyword evidence="6 11" id="KW-0798">TonB box</keyword>
<dbReference type="InterPro" id="IPR037066">
    <property type="entry name" value="Plug_dom_sf"/>
</dbReference>
<evidence type="ECO:0000256" key="6">
    <source>
        <dbReference type="ARBA" id="ARBA00023077"/>
    </source>
</evidence>
<dbReference type="GO" id="GO:0044718">
    <property type="term" value="P:siderophore transmembrane transport"/>
    <property type="evidence" value="ECO:0007669"/>
    <property type="project" value="TreeGrafter"/>
</dbReference>
<evidence type="ECO:0000256" key="5">
    <source>
        <dbReference type="ARBA" id="ARBA00022729"/>
    </source>
</evidence>
<keyword evidence="16" id="KW-1185">Reference proteome</keyword>
<evidence type="ECO:0000259" key="14">
    <source>
        <dbReference type="Pfam" id="PF07715"/>
    </source>
</evidence>
<dbReference type="InterPro" id="IPR000531">
    <property type="entry name" value="Beta-barrel_TonB"/>
</dbReference>
<organism evidence="15 16">
    <name type="scientific">Phaeocystidibacter luteus</name>
    <dbReference type="NCBI Taxonomy" id="911197"/>
    <lineage>
        <taxon>Bacteria</taxon>
        <taxon>Pseudomonadati</taxon>
        <taxon>Bacteroidota</taxon>
        <taxon>Flavobacteriia</taxon>
        <taxon>Flavobacteriales</taxon>
        <taxon>Phaeocystidibacteraceae</taxon>
        <taxon>Phaeocystidibacter</taxon>
    </lineage>
</organism>
<comment type="subcellular location">
    <subcellularLocation>
        <location evidence="1 10">Cell outer membrane</location>
        <topology evidence="1 10">Multi-pass membrane protein</topology>
    </subcellularLocation>
</comment>
<dbReference type="PANTHER" id="PTHR30069">
    <property type="entry name" value="TONB-DEPENDENT OUTER MEMBRANE RECEPTOR"/>
    <property type="match status" value="1"/>
</dbReference>
<dbReference type="InterPro" id="IPR036942">
    <property type="entry name" value="Beta-barrel_TonB_sf"/>
</dbReference>
<reference evidence="15 16" key="1">
    <citation type="submission" date="2019-09" db="EMBL/GenBank/DDBJ databases">
        <title>Genomes of family Cryomorphaceae.</title>
        <authorList>
            <person name="Bowman J.P."/>
        </authorList>
    </citation>
    <scope>NUCLEOTIDE SEQUENCE [LARGE SCALE GENOMIC DNA]</scope>
    <source>
        <strain evidence="15 16">LMG 25704</strain>
    </source>
</reference>
<protein>
    <submittedName>
        <fullName evidence="15">TonB-dependent receptor</fullName>
    </submittedName>
</protein>
<evidence type="ECO:0000256" key="3">
    <source>
        <dbReference type="ARBA" id="ARBA00022452"/>
    </source>
</evidence>
<keyword evidence="4 10" id="KW-0812">Transmembrane</keyword>
<evidence type="ECO:0000256" key="9">
    <source>
        <dbReference type="ARBA" id="ARBA00023237"/>
    </source>
</evidence>
<evidence type="ECO:0000313" key="16">
    <source>
        <dbReference type="Proteomes" id="UP000468650"/>
    </source>
</evidence>
<dbReference type="Gene3D" id="2.170.130.10">
    <property type="entry name" value="TonB-dependent receptor, plug domain"/>
    <property type="match status" value="1"/>
</dbReference>
<dbReference type="Gene3D" id="2.60.40.1120">
    <property type="entry name" value="Carboxypeptidase-like, regulatory domain"/>
    <property type="match status" value="1"/>
</dbReference>
<dbReference type="PANTHER" id="PTHR30069:SF29">
    <property type="entry name" value="HEMOGLOBIN AND HEMOGLOBIN-HAPTOGLOBIN-BINDING PROTEIN 1-RELATED"/>
    <property type="match status" value="1"/>
</dbReference>
<dbReference type="Pfam" id="PF07715">
    <property type="entry name" value="Plug"/>
    <property type="match status" value="1"/>
</dbReference>
<proteinExistence type="inferred from homology"/>
<evidence type="ECO:0000259" key="13">
    <source>
        <dbReference type="Pfam" id="PF00593"/>
    </source>
</evidence>
<dbReference type="Pfam" id="PF13715">
    <property type="entry name" value="CarbopepD_reg_2"/>
    <property type="match status" value="1"/>
</dbReference>
<feature type="signal peptide" evidence="12">
    <location>
        <begin position="1"/>
        <end position="22"/>
    </location>
</feature>
<feature type="domain" description="TonB-dependent receptor-like beta-barrel" evidence="13">
    <location>
        <begin position="369"/>
        <end position="808"/>
    </location>
</feature>
<dbReference type="RefSeq" id="WP_151667067.1">
    <property type="nucleotide sequence ID" value="NZ_WBVO01000004.1"/>
</dbReference>
<dbReference type="PROSITE" id="PS52016">
    <property type="entry name" value="TONB_DEPENDENT_REC_3"/>
    <property type="match status" value="1"/>
</dbReference>
<evidence type="ECO:0000256" key="2">
    <source>
        <dbReference type="ARBA" id="ARBA00022448"/>
    </source>
</evidence>
<feature type="chain" id="PRO_5026703983" evidence="12">
    <location>
        <begin position="23"/>
        <end position="940"/>
    </location>
</feature>
<dbReference type="GO" id="GO:0009279">
    <property type="term" value="C:cell outer membrane"/>
    <property type="evidence" value="ECO:0007669"/>
    <property type="project" value="UniProtKB-SubCell"/>
</dbReference>
<keyword evidence="3 10" id="KW-1134">Transmembrane beta strand</keyword>
<gene>
    <name evidence="15" type="ORF">F8C67_06750</name>
</gene>
<comment type="caution">
    <text evidence="15">The sequence shown here is derived from an EMBL/GenBank/DDBJ whole genome shotgun (WGS) entry which is preliminary data.</text>
</comment>
<dbReference type="GO" id="GO:0015344">
    <property type="term" value="F:siderophore uptake transmembrane transporter activity"/>
    <property type="evidence" value="ECO:0007669"/>
    <property type="project" value="TreeGrafter"/>
</dbReference>
<name>A0A6N6RIS5_9FLAO</name>
<evidence type="ECO:0000256" key="4">
    <source>
        <dbReference type="ARBA" id="ARBA00022692"/>
    </source>
</evidence>
<dbReference type="Proteomes" id="UP000468650">
    <property type="component" value="Unassembled WGS sequence"/>
</dbReference>
<dbReference type="AlphaFoldDB" id="A0A6N6RIS5"/>
<evidence type="ECO:0000256" key="12">
    <source>
        <dbReference type="SAM" id="SignalP"/>
    </source>
</evidence>
<keyword evidence="5 12" id="KW-0732">Signal</keyword>
<evidence type="ECO:0000256" key="11">
    <source>
        <dbReference type="RuleBase" id="RU003357"/>
    </source>
</evidence>
<keyword evidence="2 10" id="KW-0813">Transport</keyword>
<comment type="similarity">
    <text evidence="10 11">Belongs to the TonB-dependent receptor family.</text>
</comment>
<dbReference type="SUPFAM" id="SSF56935">
    <property type="entry name" value="Porins"/>
    <property type="match status" value="1"/>
</dbReference>
<feature type="domain" description="TonB-dependent receptor plug" evidence="14">
    <location>
        <begin position="116"/>
        <end position="240"/>
    </location>
</feature>
<dbReference type="OrthoDB" id="9768177at2"/>
<keyword evidence="7 10" id="KW-0472">Membrane</keyword>
<evidence type="ECO:0000256" key="8">
    <source>
        <dbReference type="ARBA" id="ARBA00023170"/>
    </source>
</evidence>
<keyword evidence="8 15" id="KW-0675">Receptor</keyword>
<dbReference type="InterPro" id="IPR008969">
    <property type="entry name" value="CarboxyPept-like_regulatory"/>
</dbReference>
<dbReference type="InterPro" id="IPR012910">
    <property type="entry name" value="Plug_dom"/>
</dbReference>